<dbReference type="PANTHER" id="PTHR33099:SF7">
    <property type="entry name" value="MYND-TYPE DOMAIN-CONTAINING PROTEIN"/>
    <property type="match status" value="1"/>
</dbReference>
<name>A0A8E2B5Z8_9APHY</name>
<organism evidence="1 2">
    <name type="scientific">Obba rivulosa</name>
    <dbReference type="NCBI Taxonomy" id="1052685"/>
    <lineage>
        <taxon>Eukaryota</taxon>
        <taxon>Fungi</taxon>
        <taxon>Dikarya</taxon>
        <taxon>Basidiomycota</taxon>
        <taxon>Agaricomycotina</taxon>
        <taxon>Agaricomycetes</taxon>
        <taxon>Polyporales</taxon>
        <taxon>Gelatoporiaceae</taxon>
        <taxon>Obba</taxon>
    </lineage>
</organism>
<dbReference type="Proteomes" id="UP000250043">
    <property type="component" value="Unassembled WGS sequence"/>
</dbReference>
<dbReference type="AlphaFoldDB" id="A0A8E2B5Z8"/>
<accession>A0A8E2B5Z8</accession>
<evidence type="ECO:0000313" key="2">
    <source>
        <dbReference type="Proteomes" id="UP000250043"/>
    </source>
</evidence>
<dbReference type="PANTHER" id="PTHR33099">
    <property type="entry name" value="FE2OG DIOXYGENASE DOMAIN-CONTAINING PROTEIN"/>
    <property type="match status" value="1"/>
</dbReference>
<gene>
    <name evidence="1" type="ORF">OBBRIDRAFT_811453</name>
</gene>
<reference evidence="1 2" key="1">
    <citation type="submission" date="2016-07" db="EMBL/GenBank/DDBJ databases">
        <title>Draft genome of the white-rot fungus Obba rivulosa 3A-2.</title>
        <authorList>
            <consortium name="DOE Joint Genome Institute"/>
            <person name="Miettinen O."/>
            <person name="Riley R."/>
            <person name="Acob R."/>
            <person name="Barry K."/>
            <person name="Cullen D."/>
            <person name="De Vries R."/>
            <person name="Hainaut M."/>
            <person name="Hatakka A."/>
            <person name="Henrissat B."/>
            <person name="Hilden K."/>
            <person name="Kuo R."/>
            <person name="Labutti K."/>
            <person name="Lipzen A."/>
            <person name="Makela M.R."/>
            <person name="Sandor L."/>
            <person name="Spatafora J.W."/>
            <person name="Grigoriev I.V."/>
            <person name="Hibbett D.S."/>
        </authorList>
    </citation>
    <scope>NUCLEOTIDE SEQUENCE [LARGE SCALE GENOMIC DNA]</scope>
    <source>
        <strain evidence="1 2">3A-2</strain>
    </source>
</reference>
<proteinExistence type="predicted"/>
<evidence type="ECO:0000313" key="1">
    <source>
        <dbReference type="EMBL" id="OCH92820.1"/>
    </source>
</evidence>
<dbReference type="OrthoDB" id="27483at2759"/>
<keyword evidence="2" id="KW-1185">Reference proteome</keyword>
<protein>
    <submittedName>
        <fullName evidence="1">Uncharacterized protein</fullName>
    </submittedName>
</protein>
<dbReference type="EMBL" id="KV722363">
    <property type="protein sequence ID" value="OCH92820.1"/>
    <property type="molecule type" value="Genomic_DNA"/>
</dbReference>
<sequence>MPESALQEQLATLRSSILDRPPYCSAANACDAATFGLGEKDVLDESCRKAGTLDLADFAPKFDAERVGLVDAIHSEFMEGKKERRPIRVELYKLNVYAMFGSLAVIFPTTHEGGALVLRHNEKEWQFDSCELLSQQSEFDVEHEVLHVKSDYRVTLTYNLYFSDAGQTAVCAVPRSLATNDATFGTALRTLLDDLISLPGDGCLGSGLYHQYTLKAQGSNANAMEAERRNYWLSFRTSKGLTPLFATSVENLGWIPHVGSFTPVEIMCDEPYVLDMNVTIDGTESLCEILRYNGGLLLNTARTRRTNYAVHKPDIIVRWVTKTPAVNFVKHTYMAYGNEMTVAYSYSRICLLVKVGKAGERGTTEKVKE</sequence>